<protein>
    <submittedName>
        <fullName evidence="6">Maltose O-acetyltransferase</fullName>
        <ecNumber evidence="6">2.3.1.79</ecNumber>
    </submittedName>
</protein>
<dbReference type="InterPro" id="IPR011004">
    <property type="entry name" value="Trimer_LpxA-like_sf"/>
</dbReference>
<keyword evidence="7" id="KW-1185">Reference proteome</keyword>
<sequence>MKSEKEKMLTGDLYDGFDAELVAERGRAYELFSQLNNIGRTFQADRTKILTELLGECGQDVWVESPFYCDYGYNIILGDGVFINFNCTILDSMEIRIGDGTLIGPGVHIYSATHPTDPKVRAKGLENAKPVTIGSNIWIGGGVIVCPGVRIGDNTTIGAGSVVTKDIPANVVAAGNPCRVIREIEQHDKELE</sequence>
<feature type="domain" description="Maltose/galactoside acetyltransferase" evidence="5">
    <location>
        <begin position="5"/>
        <end position="59"/>
    </location>
</feature>
<evidence type="ECO:0000256" key="1">
    <source>
        <dbReference type="ARBA" id="ARBA00007274"/>
    </source>
</evidence>
<reference evidence="7" key="1">
    <citation type="submission" date="2017-02" db="EMBL/GenBank/DDBJ databases">
        <title>Comparative genomics and description of representatives of a novel lineage of planctomycetes thriving in anoxic sediments.</title>
        <authorList>
            <person name="Spring S."/>
            <person name="Bunk B."/>
            <person name="Sproer C."/>
        </authorList>
    </citation>
    <scope>NUCLEOTIDE SEQUENCE [LARGE SCALE GENOMIC DNA]</scope>
    <source>
        <strain evidence="7">ST-NAGAB-D1</strain>
    </source>
</reference>
<dbReference type="GO" id="GO:0008925">
    <property type="term" value="F:maltose O-acetyltransferase activity"/>
    <property type="evidence" value="ECO:0007669"/>
    <property type="project" value="UniProtKB-EC"/>
</dbReference>
<dbReference type="SUPFAM" id="SSF51161">
    <property type="entry name" value="Trimeric LpxA-like enzymes"/>
    <property type="match status" value="1"/>
</dbReference>
<evidence type="ECO:0000256" key="4">
    <source>
        <dbReference type="ARBA" id="ARBA00023315"/>
    </source>
</evidence>
<dbReference type="InterPro" id="IPR001451">
    <property type="entry name" value="Hexapep"/>
</dbReference>
<comment type="similarity">
    <text evidence="1">Belongs to the transferase hexapeptide repeat family.</text>
</comment>
<keyword evidence="3" id="KW-0677">Repeat</keyword>
<dbReference type="RefSeq" id="WP_236782729.1">
    <property type="nucleotide sequence ID" value="NZ_CP019791.1"/>
</dbReference>
<dbReference type="EC" id="2.3.1.79" evidence="6"/>
<name>A0A1U9NIF6_9BACT</name>
<dbReference type="InterPro" id="IPR024688">
    <property type="entry name" value="Mac_dom"/>
</dbReference>
<dbReference type="Gene3D" id="2.160.10.10">
    <property type="entry name" value="Hexapeptide repeat proteins"/>
    <property type="match status" value="1"/>
</dbReference>
<dbReference type="Pfam" id="PF12464">
    <property type="entry name" value="Mac"/>
    <property type="match status" value="1"/>
</dbReference>
<dbReference type="AlphaFoldDB" id="A0A1U9NIF6"/>
<dbReference type="CDD" id="cd03357">
    <property type="entry name" value="LbH_MAT_GAT"/>
    <property type="match status" value="1"/>
</dbReference>
<proteinExistence type="inferred from homology"/>
<dbReference type="STRING" id="1936003.STSP2_00753"/>
<dbReference type="Pfam" id="PF00132">
    <property type="entry name" value="Hexapep"/>
    <property type="match status" value="1"/>
</dbReference>
<dbReference type="InterPro" id="IPR018357">
    <property type="entry name" value="Hexapep_transf_CS"/>
</dbReference>
<evidence type="ECO:0000256" key="2">
    <source>
        <dbReference type="ARBA" id="ARBA00022679"/>
    </source>
</evidence>
<keyword evidence="4 6" id="KW-0012">Acyltransferase</keyword>
<evidence type="ECO:0000259" key="5">
    <source>
        <dbReference type="SMART" id="SM01266"/>
    </source>
</evidence>
<evidence type="ECO:0000256" key="3">
    <source>
        <dbReference type="ARBA" id="ARBA00022737"/>
    </source>
</evidence>
<organism evidence="6 7">
    <name type="scientific">Anaerohalosphaera lusitana</name>
    <dbReference type="NCBI Taxonomy" id="1936003"/>
    <lineage>
        <taxon>Bacteria</taxon>
        <taxon>Pseudomonadati</taxon>
        <taxon>Planctomycetota</taxon>
        <taxon>Phycisphaerae</taxon>
        <taxon>Sedimentisphaerales</taxon>
        <taxon>Anaerohalosphaeraceae</taxon>
        <taxon>Anaerohalosphaera</taxon>
    </lineage>
</organism>
<dbReference type="PROSITE" id="PS00101">
    <property type="entry name" value="HEXAPEP_TRANSFERASES"/>
    <property type="match status" value="1"/>
</dbReference>
<dbReference type="PANTHER" id="PTHR23416">
    <property type="entry name" value="SIALIC ACID SYNTHASE-RELATED"/>
    <property type="match status" value="1"/>
</dbReference>
<evidence type="ECO:0000313" key="6">
    <source>
        <dbReference type="EMBL" id="AQT67605.1"/>
    </source>
</evidence>
<accession>A0A1U9NIF6</accession>
<dbReference type="FunFam" id="2.160.10.10:FF:000008">
    <property type="entry name" value="Maltose O-acetyltransferase"/>
    <property type="match status" value="1"/>
</dbReference>
<keyword evidence="2 6" id="KW-0808">Transferase</keyword>
<gene>
    <name evidence="6" type="primary">maa</name>
    <name evidence="6" type="ORF">STSP2_00753</name>
</gene>
<dbReference type="EMBL" id="CP019791">
    <property type="protein sequence ID" value="AQT67605.1"/>
    <property type="molecule type" value="Genomic_DNA"/>
</dbReference>
<evidence type="ECO:0000313" key="7">
    <source>
        <dbReference type="Proteomes" id="UP000189674"/>
    </source>
</evidence>
<dbReference type="SMART" id="SM01266">
    <property type="entry name" value="Mac"/>
    <property type="match status" value="1"/>
</dbReference>
<dbReference type="PANTHER" id="PTHR23416:SF23">
    <property type="entry name" value="ACETYLTRANSFERASE C18B11.09C-RELATED"/>
    <property type="match status" value="1"/>
</dbReference>
<dbReference type="KEGG" id="alus:STSP2_00753"/>
<dbReference type="Proteomes" id="UP000189674">
    <property type="component" value="Chromosome"/>
</dbReference>
<dbReference type="InterPro" id="IPR051159">
    <property type="entry name" value="Hexapeptide_acetyltransf"/>
</dbReference>